<name>A0A2P2MKM5_RHIMU</name>
<organism evidence="1">
    <name type="scientific">Rhizophora mucronata</name>
    <name type="common">Asiatic mangrove</name>
    <dbReference type="NCBI Taxonomy" id="61149"/>
    <lineage>
        <taxon>Eukaryota</taxon>
        <taxon>Viridiplantae</taxon>
        <taxon>Streptophyta</taxon>
        <taxon>Embryophyta</taxon>
        <taxon>Tracheophyta</taxon>
        <taxon>Spermatophyta</taxon>
        <taxon>Magnoliopsida</taxon>
        <taxon>eudicotyledons</taxon>
        <taxon>Gunneridae</taxon>
        <taxon>Pentapetalae</taxon>
        <taxon>rosids</taxon>
        <taxon>fabids</taxon>
        <taxon>Malpighiales</taxon>
        <taxon>Rhizophoraceae</taxon>
        <taxon>Rhizophora</taxon>
    </lineage>
</organism>
<evidence type="ECO:0000313" key="1">
    <source>
        <dbReference type="EMBL" id="MBX30747.1"/>
    </source>
</evidence>
<accession>A0A2P2MKM5</accession>
<protein>
    <submittedName>
        <fullName evidence="1">Uncharacterized protein</fullName>
    </submittedName>
</protein>
<dbReference type="AlphaFoldDB" id="A0A2P2MKM5"/>
<reference evidence="1" key="1">
    <citation type="submission" date="2018-02" db="EMBL/GenBank/DDBJ databases">
        <title>Rhizophora mucronata_Transcriptome.</title>
        <authorList>
            <person name="Meera S.P."/>
            <person name="Sreeshan A."/>
            <person name="Augustine A."/>
        </authorList>
    </citation>
    <scope>NUCLEOTIDE SEQUENCE</scope>
    <source>
        <tissue evidence="1">Leaf</tissue>
    </source>
</reference>
<sequence length="79" mass="9390">MNYSSHMDSTFQIFFFTLMPKTVVIPHESGLVLLLAKLESRLVFLHDIGHSLLMATDNHLKYFWHLMFEISQWYLHSFS</sequence>
<dbReference type="EMBL" id="GGEC01050263">
    <property type="protein sequence ID" value="MBX30747.1"/>
    <property type="molecule type" value="Transcribed_RNA"/>
</dbReference>
<proteinExistence type="predicted"/>